<evidence type="ECO:0000256" key="1">
    <source>
        <dbReference type="SAM" id="MobiDB-lite"/>
    </source>
</evidence>
<feature type="region of interest" description="Disordered" evidence="1">
    <location>
        <begin position="79"/>
        <end position="102"/>
    </location>
</feature>
<accession>A0A8J3SA22</accession>
<reference evidence="2" key="1">
    <citation type="submission" date="2021-01" db="EMBL/GenBank/DDBJ databases">
        <title>Whole genome shotgun sequence of Planobispora rosea NBRC 15558.</title>
        <authorList>
            <person name="Komaki H."/>
            <person name="Tamura T."/>
        </authorList>
    </citation>
    <scope>NUCLEOTIDE SEQUENCE</scope>
    <source>
        <strain evidence="2">NBRC 15558</strain>
    </source>
</reference>
<dbReference type="AlphaFoldDB" id="A0A8J3SA22"/>
<comment type="caution">
    <text evidence="2">The sequence shown here is derived from an EMBL/GenBank/DDBJ whole genome shotgun (WGS) entry which is preliminary data.</text>
</comment>
<evidence type="ECO:0000313" key="2">
    <source>
        <dbReference type="EMBL" id="GIH88776.1"/>
    </source>
</evidence>
<protein>
    <submittedName>
        <fullName evidence="2">Uncharacterized protein</fullName>
    </submittedName>
</protein>
<dbReference type="EMBL" id="BOOI01000090">
    <property type="protein sequence ID" value="GIH88776.1"/>
    <property type="molecule type" value="Genomic_DNA"/>
</dbReference>
<keyword evidence="3" id="KW-1185">Reference proteome</keyword>
<proteinExistence type="predicted"/>
<organism evidence="2 3">
    <name type="scientific">Planobispora rosea</name>
    <dbReference type="NCBI Taxonomy" id="35762"/>
    <lineage>
        <taxon>Bacteria</taxon>
        <taxon>Bacillati</taxon>
        <taxon>Actinomycetota</taxon>
        <taxon>Actinomycetes</taxon>
        <taxon>Streptosporangiales</taxon>
        <taxon>Streptosporangiaceae</taxon>
        <taxon>Planobispora</taxon>
    </lineage>
</organism>
<dbReference type="Proteomes" id="UP000655044">
    <property type="component" value="Unassembled WGS sequence"/>
</dbReference>
<name>A0A8J3SA22_PLARO</name>
<evidence type="ECO:0000313" key="3">
    <source>
        <dbReference type="Proteomes" id="UP000655044"/>
    </source>
</evidence>
<gene>
    <name evidence="2" type="ORF">Pro02_71840</name>
</gene>
<sequence length="116" mass="12682">MRGLLAGPERKNGWILAEFAGQISPDGMQRLVRNATWDAEGTRRYQVRTSTGGYRHITLSMLACAYLAVTAVRQFTSRAGRAGVADDKPRPDAPTAEDVATPSHKCRCSTKRAFSV</sequence>
<dbReference type="RefSeq" id="WP_373294398.1">
    <property type="nucleotide sequence ID" value="NZ_BMQP01000058.1"/>
</dbReference>